<dbReference type="Pfam" id="PF01022">
    <property type="entry name" value="HTH_5"/>
    <property type="match status" value="1"/>
</dbReference>
<protein>
    <submittedName>
        <fullName evidence="5">Winged helix-turn-helix transcriptional regulator</fullName>
    </submittedName>
</protein>
<keyword evidence="3" id="KW-0804">Transcription</keyword>
<dbReference type="PRINTS" id="PR00778">
    <property type="entry name" value="HTHARSR"/>
</dbReference>
<evidence type="ECO:0000313" key="7">
    <source>
        <dbReference type="Proteomes" id="UP000564964"/>
    </source>
</evidence>
<evidence type="ECO:0000256" key="2">
    <source>
        <dbReference type="ARBA" id="ARBA00023125"/>
    </source>
</evidence>
<name>A0A7J4JLD3_9ARCH</name>
<dbReference type="EMBL" id="JAGVWE010000004">
    <property type="protein sequence ID" value="MBS3063193.1"/>
    <property type="molecule type" value="Genomic_DNA"/>
</dbReference>
<evidence type="ECO:0000256" key="3">
    <source>
        <dbReference type="ARBA" id="ARBA00023163"/>
    </source>
</evidence>
<reference evidence="6" key="2">
    <citation type="submission" date="2021-03" db="EMBL/GenBank/DDBJ databases">
        <authorList>
            <person name="Jaffe A."/>
        </authorList>
    </citation>
    <scope>NUCLEOTIDE SEQUENCE</scope>
    <source>
        <strain evidence="6">RIFCSPLOWO2_01_FULL_58_19</strain>
    </source>
</reference>
<dbReference type="AlphaFoldDB" id="A0A7J4JLD3"/>
<dbReference type="InterPro" id="IPR001845">
    <property type="entry name" value="HTH_ArsR_DNA-bd_dom"/>
</dbReference>
<dbReference type="Gene3D" id="1.10.10.10">
    <property type="entry name" value="Winged helix-like DNA-binding domain superfamily/Winged helix DNA-binding domain"/>
    <property type="match status" value="1"/>
</dbReference>
<dbReference type="Proteomes" id="UP000678237">
    <property type="component" value="Unassembled WGS sequence"/>
</dbReference>
<dbReference type="GO" id="GO:0003700">
    <property type="term" value="F:DNA-binding transcription factor activity"/>
    <property type="evidence" value="ECO:0007669"/>
    <property type="project" value="InterPro"/>
</dbReference>
<dbReference type="CDD" id="cd00090">
    <property type="entry name" value="HTH_ARSR"/>
    <property type="match status" value="1"/>
</dbReference>
<reference evidence="5" key="1">
    <citation type="journal article" date="2020" name="bioRxiv">
        <title>A rank-normalized archaeal taxonomy based on genome phylogeny resolves widespread incomplete and uneven classifications.</title>
        <authorList>
            <person name="Rinke C."/>
            <person name="Chuvochina M."/>
            <person name="Mussig A.J."/>
            <person name="Chaumeil P.-A."/>
            <person name="Waite D.W."/>
            <person name="Whitman W.B."/>
            <person name="Parks D.H."/>
            <person name="Hugenholtz P."/>
        </authorList>
    </citation>
    <scope>NUCLEOTIDE SEQUENCE</scope>
    <source>
        <strain evidence="5">UBA10219</strain>
    </source>
</reference>
<dbReference type="PANTHER" id="PTHR43132:SF6">
    <property type="entry name" value="HTH-TYPE TRANSCRIPTIONAL REPRESSOR CZRA"/>
    <property type="match status" value="1"/>
</dbReference>
<gene>
    <name evidence="5" type="ORF">HA252_04900</name>
    <name evidence="6" type="ORF">J4203_04925</name>
</gene>
<keyword evidence="2" id="KW-0238">DNA-binding</keyword>
<dbReference type="Proteomes" id="UP000564964">
    <property type="component" value="Unassembled WGS sequence"/>
</dbReference>
<organism evidence="5 7">
    <name type="scientific">Candidatus Iainarchaeum sp</name>
    <dbReference type="NCBI Taxonomy" id="3101447"/>
    <lineage>
        <taxon>Archaea</taxon>
        <taxon>Candidatus Iainarchaeota</taxon>
        <taxon>Candidatus Iainarchaeia</taxon>
        <taxon>Candidatus Iainarchaeales</taxon>
        <taxon>Candidatus Iainarchaeaceae</taxon>
        <taxon>Candidatus Iainarchaeum</taxon>
    </lineage>
</organism>
<dbReference type="InterPro" id="IPR011991">
    <property type="entry name" value="ArsR-like_HTH"/>
</dbReference>
<dbReference type="PANTHER" id="PTHR43132">
    <property type="entry name" value="ARSENICAL RESISTANCE OPERON REPRESSOR ARSR-RELATED"/>
    <property type="match status" value="1"/>
</dbReference>
<accession>A0A7J4JLD3</accession>
<dbReference type="InterPro" id="IPR036390">
    <property type="entry name" value="WH_DNA-bd_sf"/>
</dbReference>
<evidence type="ECO:0000313" key="6">
    <source>
        <dbReference type="EMBL" id="MBS3063193.1"/>
    </source>
</evidence>
<dbReference type="NCBIfam" id="NF033788">
    <property type="entry name" value="HTH_metalloreg"/>
    <property type="match status" value="1"/>
</dbReference>
<sequence length="109" mass="12434">MNAVPYKLCFETLANDLRLQILETLKEGPKPVSEIARALAAEQSRVSHSLEILRACNYVNAEKKGKQRIYSLREMPHSHDNQSGLSVIQIMNQHVTHCCQNECKRLDCK</sequence>
<evidence type="ECO:0000313" key="5">
    <source>
        <dbReference type="EMBL" id="HIH16717.1"/>
    </source>
</evidence>
<dbReference type="InterPro" id="IPR036388">
    <property type="entry name" value="WH-like_DNA-bd_sf"/>
</dbReference>
<proteinExistence type="predicted"/>
<dbReference type="SUPFAM" id="SSF46785">
    <property type="entry name" value="Winged helix' DNA-binding domain"/>
    <property type="match status" value="1"/>
</dbReference>
<reference evidence="6" key="3">
    <citation type="submission" date="2021-05" db="EMBL/GenBank/DDBJ databases">
        <title>Protein family content uncovers lineage relationships and bacterial pathway maintenance mechanisms in DPANN archaea.</title>
        <authorList>
            <person name="Castelle C.J."/>
            <person name="Meheust R."/>
            <person name="Jaffe A.L."/>
            <person name="Seitz K."/>
            <person name="Gong X."/>
            <person name="Baker B.J."/>
            <person name="Banfield J.F."/>
        </authorList>
    </citation>
    <scope>NUCLEOTIDE SEQUENCE</scope>
    <source>
        <strain evidence="6">RIFCSPLOWO2_01_FULL_58_19</strain>
    </source>
</reference>
<feature type="domain" description="HTH arsR-type" evidence="4">
    <location>
        <begin position="1"/>
        <end position="102"/>
    </location>
</feature>
<dbReference type="InterPro" id="IPR051011">
    <property type="entry name" value="Metal_resp_trans_reg"/>
</dbReference>
<dbReference type="EMBL" id="DUGH01000119">
    <property type="protein sequence ID" value="HIH16717.1"/>
    <property type="molecule type" value="Genomic_DNA"/>
</dbReference>
<dbReference type="SMART" id="SM00418">
    <property type="entry name" value="HTH_ARSR"/>
    <property type="match status" value="1"/>
</dbReference>
<evidence type="ECO:0000259" key="4">
    <source>
        <dbReference type="PROSITE" id="PS50987"/>
    </source>
</evidence>
<comment type="caution">
    <text evidence="5">The sequence shown here is derived from an EMBL/GenBank/DDBJ whole genome shotgun (WGS) entry which is preliminary data.</text>
</comment>
<dbReference type="PROSITE" id="PS50987">
    <property type="entry name" value="HTH_ARSR_2"/>
    <property type="match status" value="1"/>
</dbReference>
<evidence type="ECO:0000256" key="1">
    <source>
        <dbReference type="ARBA" id="ARBA00023015"/>
    </source>
</evidence>
<dbReference type="GO" id="GO:0003677">
    <property type="term" value="F:DNA binding"/>
    <property type="evidence" value="ECO:0007669"/>
    <property type="project" value="UniProtKB-KW"/>
</dbReference>
<keyword evidence="1" id="KW-0805">Transcription regulation</keyword>